<evidence type="ECO:0000256" key="1">
    <source>
        <dbReference type="ARBA" id="ARBA00022737"/>
    </source>
</evidence>
<protein>
    <submittedName>
        <fullName evidence="4">Ankyrin repeat domain-containing protein</fullName>
    </submittedName>
    <submittedName>
        <fullName evidence="3">Ankyrin repeats (3 copies)</fullName>
    </submittedName>
</protein>
<dbReference type="AlphaFoldDB" id="A0A1C0BA18"/>
<organism evidence="3 5">
    <name type="scientific">Aliarcobacter thereius</name>
    <dbReference type="NCBI Taxonomy" id="544718"/>
    <lineage>
        <taxon>Bacteria</taxon>
        <taxon>Pseudomonadati</taxon>
        <taxon>Campylobacterota</taxon>
        <taxon>Epsilonproteobacteria</taxon>
        <taxon>Campylobacterales</taxon>
        <taxon>Arcobacteraceae</taxon>
        <taxon>Aliarcobacter</taxon>
    </lineage>
</organism>
<gene>
    <name evidence="3" type="ORF">AAX29_00417</name>
    <name evidence="4" type="ORF">FE246_04320</name>
</gene>
<dbReference type="EMBL" id="LCUJ01000001">
    <property type="protein sequence ID" value="OCM00413.1"/>
    <property type="molecule type" value="Genomic_DNA"/>
</dbReference>
<dbReference type="Gene3D" id="1.25.40.20">
    <property type="entry name" value="Ankyrin repeat-containing domain"/>
    <property type="match status" value="1"/>
</dbReference>
<dbReference type="SUPFAM" id="SSF48403">
    <property type="entry name" value="Ankyrin repeat"/>
    <property type="match status" value="1"/>
</dbReference>
<dbReference type="SMART" id="SM00248">
    <property type="entry name" value="ANK"/>
    <property type="match status" value="3"/>
</dbReference>
<reference evidence="4 6" key="3">
    <citation type="submission" date="2019-05" db="EMBL/GenBank/DDBJ databases">
        <title>Arcobacter cibarius and Arcobacter thereius providing challenges in identification an antibiotic susceptibility and Quinolone resistance.</title>
        <authorList>
            <person name="Busch A."/>
            <person name="Hanel I."/>
            <person name="Hotzel H."/>
            <person name="Tomaso H."/>
        </authorList>
    </citation>
    <scope>NUCLEOTIDE SEQUENCE [LARGE SCALE GENOMIC DNA]</scope>
    <source>
        <strain evidence="4 6">17CS1191_2</strain>
    </source>
</reference>
<name>A0A1C0BA18_9BACT</name>
<accession>A0A1C0BA18</accession>
<dbReference type="RefSeq" id="WP_066176222.1">
    <property type="nucleotide sequence ID" value="NZ_LCUJ01000001.1"/>
</dbReference>
<dbReference type="PANTHER" id="PTHR24198">
    <property type="entry name" value="ANKYRIN REPEAT AND PROTEIN KINASE DOMAIN-CONTAINING PROTEIN"/>
    <property type="match status" value="1"/>
</dbReference>
<dbReference type="EMBL" id="VBUF01000002">
    <property type="protein sequence ID" value="TLS72615.1"/>
    <property type="molecule type" value="Genomic_DNA"/>
</dbReference>
<reference evidence="5" key="2">
    <citation type="submission" date="2015-05" db="EMBL/GenBank/DDBJ databases">
        <authorList>
            <person name="Rovetto F."/>
            <person name="Cocolin L."/>
            <person name="Illeghems K."/>
            <person name="Van Nieuwerburgh F."/>
            <person name="Houf K."/>
        </authorList>
    </citation>
    <scope>NUCLEOTIDE SEQUENCE [LARGE SCALE GENOMIC DNA]</scope>
    <source>
        <strain evidence="5">DU22</strain>
    </source>
</reference>
<dbReference type="InterPro" id="IPR002110">
    <property type="entry name" value="Ankyrin_rpt"/>
</dbReference>
<reference evidence="3" key="1">
    <citation type="submission" date="2015-05" db="EMBL/GenBank/DDBJ databases">
        <authorList>
            <person name="Wang D.B."/>
            <person name="Wang M."/>
        </authorList>
    </citation>
    <scope>NUCLEOTIDE SEQUENCE [LARGE SCALE GENOMIC DNA]</scope>
    <source>
        <strain evidence="3">DU22</strain>
    </source>
</reference>
<keyword evidence="1" id="KW-0677">Repeat</keyword>
<proteinExistence type="predicted"/>
<keyword evidence="2" id="KW-0040">ANK repeat</keyword>
<dbReference type="Pfam" id="PF12796">
    <property type="entry name" value="Ank_2"/>
    <property type="match status" value="1"/>
</dbReference>
<dbReference type="PANTHER" id="PTHR24198:SF165">
    <property type="entry name" value="ANKYRIN REPEAT-CONTAINING PROTEIN-RELATED"/>
    <property type="match status" value="1"/>
</dbReference>
<evidence type="ECO:0000313" key="4">
    <source>
        <dbReference type="EMBL" id="TLS72615.1"/>
    </source>
</evidence>
<dbReference type="STRING" id="544718.AAX25_00662"/>
<evidence type="ECO:0000313" key="3">
    <source>
        <dbReference type="EMBL" id="OCM00413.1"/>
    </source>
</evidence>
<evidence type="ECO:0000313" key="5">
    <source>
        <dbReference type="Proteomes" id="UP000093281"/>
    </source>
</evidence>
<dbReference type="Proteomes" id="UP000093281">
    <property type="component" value="Unassembled WGS sequence"/>
</dbReference>
<dbReference type="InterPro" id="IPR036770">
    <property type="entry name" value="Ankyrin_rpt-contain_sf"/>
</dbReference>
<dbReference type="OrthoDB" id="5345485at2"/>
<evidence type="ECO:0000313" key="6">
    <source>
        <dbReference type="Proteomes" id="UP000308001"/>
    </source>
</evidence>
<comment type="caution">
    <text evidence="3">The sequence shown here is derived from an EMBL/GenBank/DDBJ whole genome shotgun (WGS) entry which is preliminary data.</text>
</comment>
<sequence>MCSNILLNSKLNETISPSEFLNLVISKSTNKIITLLILGRVNINVRDCSGKNALYWAMINEDYELIKALIKYKIDLKVSKNLNALNFAVYLDNPKLLKTLCDCGLDIDCYDEINSTPLIYAILYNKKRAINFLILKGANQEHEDFMGNCPKNLLKRA</sequence>
<dbReference type="Proteomes" id="UP000308001">
    <property type="component" value="Unassembled WGS sequence"/>
</dbReference>
<evidence type="ECO:0000256" key="2">
    <source>
        <dbReference type="ARBA" id="ARBA00023043"/>
    </source>
</evidence>